<evidence type="ECO:0000313" key="11">
    <source>
        <dbReference type="WBParaSite" id="ECPE_0000216301-mRNA-1"/>
    </source>
</evidence>
<feature type="transmembrane region" description="Helical" evidence="6">
    <location>
        <begin position="538"/>
        <end position="562"/>
    </location>
</feature>
<keyword evidence="2 6" id="KW-0812">Transmembrane</keyword>
<dbReference type="OrthoDB" id="421226at2759"/>
<organism evidence="11">
    <name type="scientific">Echinostoma caproni</name>
    <dbReference type="NCBI Taxonomy" id="27848"/>
    <lineage>
        <taxon>Eukaryota</taxon>
        <taxon>Metazoa</taxon>
        <taxon>Spiralia</taxon>
        <taxon>Lophotrochozoa</taxon>
        <taxon>Platyhelminthes</taxon>
        <taxon>Trematoda</taxon>
        <taxon>Digenea</taxon>
        <taxon>Plagiorchiida</taxon>
        <taxon>Echinostomata</taxon>
        <taxon>Echinostomatoidea</taxon>
        <taxon>Echinostomatidae</taxon>
        <taxon>Echinostoma</taxon>
    </lineage>
</organism>
<dbReference type="SUPFAM" id="SSF81324">
    <property type="entry name" value="Voltage-gated potassium channels"/>
    <property type="match status" value="1"/>
</dbReference>
<feature type="transmembrane region" description="Helical" evidence="6">
    <location>
        <begin position="388"/>
        <end position="412"/>
    </location>
</feature>
<dbReference type="GO" id="GO:0035725">
    <property type="term" value="P:sodium ion transmembrane transport"/>
    <property type="evidence" value="ECO:0007669"/>
    <property type="project" value="TreeGrafter"/>
</dbReference>
<evidence type="ECO:0000259" key="7">
    <source>
        <dbReference type="Pfam" id="PF00520"/>
    </source>
</evidence>
<feature type="domain" description="Ion transport N-terminal" evidence="8">
    <location>
        <begin position="344"/>
        <end position="386"/>
    </location>
</feature>
<dbReference type="EMBL" id="UZAN01039446">
    <property type="protein sequence ID" value="VDP65619.1"/>
    <property type="molecule type" value="Genomic_DNA"/>
</dbReference>
<feature type="region of interest" description="Disordered" evidence="5">
    <location>
        <begin position="252"/>
        <end position="277"/>
    </location>
</feature>
<dbReference type="Gene3D" id="1.10.287.70">
    <property type="match status" value="1"/>
</dbReference>
<evidence type="ECO:0000256" key="1">
    <source>
        <dbReference type="ARBA" id="ARBA00004141"/>
    </source>
</evidence>
<dbReference type="GO" id="GO:0098855">
    <property type="term" value="C:HCN channel complex"/>
    <property type="evidence" value="ECO:0007669"/>
    <property type="project" value="TreeGrafter"/>
</dbReference>
<evidence type="ECO:0000313" key="9">
    <source>
        <dbReference type="EMBL" id="VDP65619.1"/>
    </source>
</evidence>
<feature type="region of interest" description="Disordered" evidence="5">
    <location>
        <begin position="106"/>
        <end position="133"/>
    </location>
</feature>
<dbReference type="GO" id="GO:0003254">
    <property type="term" value="P:regulation of membrane depolarization"/>
    <property type="evidence" value="ECO:0007669"/>
    <property type="project" value="TreeGrafter"/>
</dbReference>
<name>A0A183A5C8_9TREM</name>
<comment type="subcellular location">
    <subcellularLocation>
        <location evidence="1">Membrane</location>
        <topology evidence="1">Multi-pass membrane protein</topology>
    </subcellularLocation>
</comment>
<feature type="domain" description="Ion transport" evidence="7">
    <location>
        <begin position="388"/>
        <end position="564"/>
    </location>
</feature>
<dbReference type="Pfam" id="PF08412">
    <property type="entry name" value="Ion_trans_N"/>
    <property type="match status" value="1"/>
</dbReference>
<keyword evidence="3 6" id="KW-1133">Transmembrane helix</keyword>
<keyword evidence="4 6" id="KW-0472">Membrane</keyword>
<keyword evidence="10" id="KW-1185">Reference proteome</keyword>
<dbReference type="WBParaSite" id="ECPE_0000216301-mRNA-1">
    <property type="protein sequence ID" value="ECPE_0000216301-mRNA-1"/>
    <property type="gene ID" value="ECPE_0000216301"/>
</dbReference>
<accession>A0A183A5C8</accession>
<dbReference type="PANTHER" id="PTHR45689">
    <property type="entry name" value="I[[H]] CHANNEL, ISOFORM E"/>
    <property type="match status" value="1"/>
</dbReference>
<protein>
    <submittedName>
        <fullName evidence="11">Potassium/sodium hyperpolarization-activated cyclic nucleotide-gated channel 2</fullName>
    </submittedName>
</protein>
<dbReference type="GO" id="GO:0005249">
    <property type="term" value="F:voltage-gated potassium channel activity"/>
    <property type="evidence" value="ECO:0007669"/>
    <property type="project" value="TreeGrafter"/>
</dbReference>
<proteinExistence type="predicted"/>
<evidence type="ECO:0000313" key="10">
    <source>
        <dbReference type="Proteomes" id="UP000272942"/>
    </source>
</evidence>
<evidence type="ECO:0000259" key="8">
    <source>
        <dbReference type="Pfam" id="PF08412"/>
    </source>
</evidence>
<dbReference type="Pfam" id="PF00520">
    <property type="entry name" value="Ion_trans"/>
    <property type="match status" value="1"/>
</dbReference>
<dbReference type="InterPro" id="IPR051413">
    <property type="entry name" value="K/Na_HCN_channel"/>
</dbReference>
<dbReference type="InterPro" id="IPR013621">
    <property type="entry name" value="Ion_trans_N"/>
</dbReference>
<dbReference type="AlphaFoldDB" id="A0A183A5C8"/>
<dbReference type="PANTHER" id="PTHR45689:SF5">
    <property type="entry name" value="I[[H]] CHANNEL, ISOFORM E"/>
    <property type="match status" value="1"/>
</dbReference>
<evidence type="ECO:0000256" key="6">
    <source>
        <dbReference type="SAM" id="Phobius"/>
    </source>
</evidence>
<reference evidence="11" key="1">
    <citation type="submission" date="2016-06" db="UniProtKB">
        <authorList>
            <consortium name="WormBaseParasite"/>
        </authorList>
    </citation>
    <scope>IDENTIFICATION</scope>
</reference>
<dbReference type="InterPro" id="IPR005821">
    <property type="entry name" value="Ion_trans_dom"/>
</dbReference>
<sequence length="583" mass="66039">MHRLSVNSYQGIQSASLLGLQSTDEPTTSCSFVSQSSEYLKHKPRQIQMKRDGHLYDYDEQVVKATAHAVVAASERQSRTALTEIPVCLYHFASDCALSRIPHGRRDVIRDPSSTSRTTPNSRSRARSQLSSHSINVAPTYRIQLSLSPTTIRRKSLLGMPMSFDDAYSSPMTMGTEATNSQLAAVDGYITRQTSGPSTNIRKNDALRKQRGISIRSLTREASQRINRPLQRMAASLRLRRLGASVDAPKRALSSLSSDPTHCVLPKRTTDGSGLRNNARGQNPEEAHLLLQNDGEFGVRLTKDISVSVSSGDLLDTRKPGDLEGDGIFNERSGASAYLKEQFFSFFQPTGNKLAMKLFGTKMALDREKQRLEQQGRWIIHPCSNFRFYWDVVMLLLLIANLIILPVAISFFNEELSIQWIAFNCISDTVFLVDIAVNFRTGIIKNNFADEIMLNPKEIARQYIRTWFFLDLLSSLPLDYIYLILHDNEKFTQFVHAGRALRFLRFVKLLSLIRLLRLSRLVRYVSQWEEFLNLANKFIGIFNLVLLLLLLGHWNACLQFLIPMLNDYPVDSWVSKGKLQVSP</sequence>
<evidence type="ECO:0000256" key="3">
    <source>
        <dbReference type="ARBA" id="ARBA00022989"/>
    </source>
</evidence>
<feature type="compositionally biased region" description="Low complexity" evidence="5">
    <location>
        <begin position="113"/>
        <end position="123"/>
    </location>
</feature>
<evidence type="ECO:0000256" key="5">
    <source>
        <dbReference type="SAM" id="MobiDB-lite"/>
    </source>
</evidence>
<dbReference type="Proteomes" id="UP000272942">
    <property type="component" value="Unassembled WGS sequence"/>
</dbReference>
<reference evidence="9 10" key="2">
    <citation type="submission" date="2018-11" db="EMBL/GenBank/DDBJ databases">
        <authorList>
            <consortium name="Pathogen Informatics"/>
        </authorList>
    </citation>
    <scope>NUCLEOTIDE SEQUENCE [LARGE SCALE GENOMIC DNA]</scope>
    <source>
        <strain evidence="9 10">Egypt</strain>
    </source>
</reference>
<evidence type="ECO:0000256" key="2">
    <source>
        <dbReference type="ARBA" id="ARBA00022692"/>
    </source>
</evidence>
<evidence type="ECO:0000256" key="4">
    <source>
        <dbReference type="ARBA" id="ARBA00023136"/>
    </source>
</evidence>
<gene>
    <name evidence="9" type="ORF">ECPE_LOCUS2163</name>
</gene>